<feature type="compositionally biased region" description="Low complexity" evidence="1">
    <location>
        <begin position="578"/>
        <end position="601"/>
    </location>
</feature>
<dbReference type="STRING" id="1314674.A0A0D7BNU4"/>
<feature type="region of interest" description="Disordered" evidence="1">
    <location>
        <begin position="1"/>
        <end position="72"/>
    </location>
</feature>
<protein>
    <recommendedName>
        <fullName evidence="2">SUZ domain-containing protein</fullName>
    </recommendedName>
</protein>
<dbReference type="GO" id="GO:0003676">
    <property type="term" value="F:nucleic acid binding"/>
    <property type="evidence" value="ECO:0007669"/>
    <property type="project" value="InterPro"/>
</dbReference>
<dbReference type="AlphaFoldDB" id="A0A0D7BNU4"/>
<accession>A0A0D7BNU4</accession>
<feature type="region of interest" description="Disordered" evidence="1">
    <location>
        <begin position="242"/>
        <end position="332"/>
    </location>
</feature>
<feature type="compositionally biased region" description="Pro residues" evidence="1">
    <location>
        <begin position="479"/>
        <end position="489"/>
    </location>
</feature>
<feature type="compositionally biased region" description="Low complexity" evidence="1">
    <location>
        <begin position="251"/>
        <end position="267"/>
    </location>
</feature>
<gene>
    <name evidence="3" type="ORF">CYLTODRAFT_368474</name>
</gene>
<feature type="region of interest" description="Disordered" evidence="1">
    <location>
        <begin position="422"/>
        <end position="458"/>
    </location>
</feature>
<feature type="compositionally biased region" description="Acidic residues" evidence="1">
    <location>
        <begin position="189"/>
        <end position="198"/>
    </location>
</feature>
<keyword evidence="4" id="KW-1185">Reference proteome</keyword>
<organism evidence="3 4">
    <name type="scientific">Cylindrobasidium torrendii FP15055 ss-10</name>
    <dbReference type="NCBI Taxonomy" id="1314674"/>
    <lineage>
        <taxon>Eukaryota</taxon>
        <taxon>Fungi</taxon>
        <taxon>Dikarya</taxon>
        <taxon>Basidiomycota</taxon>
        <taxon>Agaricomycotina</taxon>
        <taxon>Agaricomycetes</taxon>
        <taxon>Agaricomycetidae</taxon>
        <taxon>Agaricales</taxon>
        <taxon>Marasmiineae</taxon>
        <taxon>Physalacriaceae</taxon>
        <taxon>Cylindrobasidium</taxon>
    </lineage>
</organism>
<dbReference type="PANTHER" id="PTHR15672:SF8">
    <property type="entry name" value="PROTEIN ENCORE"/>
    <property type="match status" value="1"/>
</dbReference>
<feature type="region of interest" description="Disordered" evidence="1">
    <location>
        <begin position="157"/>
        <end position="220"/>
    </location>
</feature>
<feature type="compositionally biased region" description="Gly residues" evidence="1">
    <location>
        <begin position="508"/>
        <end position="517"/>
    </location>
</feature>
<feature type="compositionally biased region" description="Low complexity" evidence="1">
    <location>
        <begin position="1"/>
        <end position="18"/>
    </location>
</feature>
<dbReference type="InterPro" id="IPR036867">
    <property type="entry name" value="R3H_dom_sf"/>
</dbReference>
<evidence type="ECO:0000259" key="2">
    <source>
        <dbReference type="PROSITE" id="PS51673"/>
    </source>
</evidence>
<feature type="compositionally biased region" description="Polar residues" evidence="1">
    <location>
        <begin position="554"/>
        <end position="572"/>
    </location>
</feature>
<dbReference type="Proteomes" id="UP000054007">
    <property type="component" value="Unassembled WGS sequence"/>
</dbReference>
<feature type="region of interest" description="Disordered" evidence="1">
    <location>
        <begin position="479"/>
        <end position="672"/>
    </location>
</feature>
<dbReference type="SUPFAM" id="SSF82708">
    <property type="entry name" value="R3H domain"/>
    <property type="match status" value="1"/>
</dbReference>
<feature type="compositionally biased region" description="Low complexity" evidence="1">
    <location>
        <begin position="297"/>
        <end position="330"/>
    </location>
</feature>
<reference evidence="3 4" key="1">
    <citation type="journal article" date="2015" name="Fungal Genet. Biol.">
        <title>Evolution of novel wood decay mechanisms in Agaricales revealed by the genome sequences of Fistulina hepatica and Cylindrobasidium torrendii.</title>
        <authorList>
            <person name="Floudas D."/>
            <person name="Held B.W."/>
            <person name="Riley R."/>
            <person name="Nagy L.G."/>
            <person name="Koehler G."/>
            <person name="Ransdell A.S."/>
            <person name="Younus H."/>
            <person name="Chow J."/>
            <person name="Chiniquy J."/>
            <person name="Lipzen A."/>
            <person name="Tritt A."/>
            <person name="Sun H."/>
            <person name="Haridas S."/>
            <person name="LaButti K."/>
            <person name="Ohm R.A."/>
            <person name="Kues U."/>
            <person name="Blanchette R.A."/>
            <person name="Grigoriev I.V."/>
            <person name="Minto R.E."/>
            <person name="Hibbett D.S."/>
        </authorList>
    </citation>
    <scope>NUCLEOTIDE SEQUENCE [LARGE SCALE GENOMIC DNA]</scope>
    <source>
        <strain evidence="3 4">FP15055 ss-10</strain>
    </source>
</reference>
<dbReference type="EMBL" id="KN880449">
    <property type="protein sequence ID" value="KIY71859.1"/>
    <property type="molecule type" value="Genomic_DNA"/>
</dbReference>
<feature type="compositionally biased region" description="Polar residues" evidence="1">
    <location>
        <begin position="276"/>
        <end position="287"/>
    </location>
</feature>
<dbReference type="CDD" id="cd02642">
    <property type="entry name" value="R3H_encore_like"/>
    <property type="match status" value="1"/>
</dbReference>
<dbReference type="PROSITE" id="PS51673">
    <property type="entry name" value="SUZ"/>
    <property type="match status" value="1"/>
</dbReference>
<feature type="region of interest" description="Disordered" evidence="1">
    <location>
        <begin position="685"/>
        <end position="761"/>
    </location>
</feature>
<evidence type="ECO:0000256" key="1">
    <source>
        <dbReference type="SAM" id="MobiDB-lite"/>
    </source>
</evidence>
<name>A0A0D7BNU4_9AGAR</name>
<dbReference type="Pfam" id="PF12752">
    <property type="entry name" value="SUZ"/>
    <property type="match status" value="1"/>
</dbReference>
<dbReference type="PANTHER" id="PTHR15672">
    <property type="entry name" value="CAMP-REGULATED PHOSPHOPROTEIN 21 RELATED R3H DOMAIN CONTAINING PROTEIN"/>
    <property type="match status" value="1"/>
</dbReference>
<proteinExistence type="predicted"/>
<feature type="domain" description="SUZ" evidence="2">
    <location>
        <begin position="151"/>
        <end position="240"/>
    </location>
</feature>
<evidence type="ECO:0000313" key="4">
    <source>
        <dbReference type="Proteomes" id="UP000054007"/>
    </source>
</evidence>
<dbReference type="InterPro" id="IPR024771">
    <property type="entry name" value="SUZ"/>
</dbReference>
<evidence type="ECO:0000313" key="3">
    <source>
        <dbReference type="EMBL" id="KIY71859.1"/>
    </source>
</evidence>
<feature type="compositionally biased region" description="Polar residues" evidence="1">
    <location>
        <begin position="435"/>
        <end position="448"/>
    </location>
</feature>
<sequence length="761" mass="80267">MATSGPATSFTASTSSSSQVNGIYTDEPNGLASPPTGGCNPNAPIFTPAASENGLPNVGDDAPIDGVPAPSTPEIDPQILEALKSKDRIYVLKLGEQMETLIAERRTRLDLSPSTSYQRLLVHRCSAYYRLLPEPDPINKGISVSIVADSRIPPRRLADLVPPESTATPTFQIMRRSTGRSQAGSVAGDEGDLSDIEPSEAGSIGGRSNATGGSNKKRMTIEQREAAYQEARTRIFMDFEEREKEKEKDMGSSSSLSVISGSASTSGGSVGDIDDSNSSVPTESEWSAPSFGRKGNRSSASSRSVRSSVNSFSNSAGSSRNSRASSPSFNYPSLFDPNASNMAAYDPQQAMIPPPPGGFHPNFYYQYPAAMPPGAPYMAPFPGYYAAYQYPAPAPSDASPGSAEGYPPAPIYAAPYGWPAPAPHPSQHHSAPPSTDGSHVTSPHGQNSPPIPQYQAPYGQPMYGYPPVGMYYAAPPPGAPMMQPPPPQQPTQLYDPRAEEPMPHNANGRGGYVGSGPKGRNSNGRGGGKAAPQPRHAWSYGPGIGSGSEIGPRLTSQRRQSTHSNGGSSGQYRNWDEVSSTVSSSTTSSSSRRTYTSTTSSQHPLPARPDWAVGLKPDGNVLSGNARSGPATPGQRSSAHSFPPSRRPGNIPALHSTDFPPLPAVSPADKRPPIVAGAWVNPPTKALGQFNVTPINSENRLEDSENYERPPPRAAELYNPKVAKHQSAGGNTVNPSDHLAEQVRELSLNGTGAEVESGVMA</sequence>
<feature type="compositionally biased region" description="Basic and acidic residues" evidence="1">
    <location>
        <begin position="699"/>
        <end position="711"/>
    </location>
</feature>
<dbReference type="InterPro" id="IPR051937">
    <property type="entry name" value="R3H_domain_containing"/>
</dbReference>
<dbReference type="Gene3D" id="3.30.1370.50">
    <property type="entry name" value="R3H-like domain"/>
    <property type="match status" value="1"/>
</dbReference>
<dbReference type="OrthoDB" id="278430at2759"/>